<protein>
    <submittedName>
        <fullName evidence="1">Uncharacterized protein</fullName>
    </submittedName>
</protein>
<accession>A0A511MXK2</accession>
<reference evidence="1 2" key="1">
    <citation type="submission" date="2019-07" db="EMBL/GenBank/DDBJ databases">
        <title>Whole genome shotgun sequence of Deinococcus cellulosilyticus NBRC 106333.</title>
        <authorList>
            <person name="Hosoyama A."/>
            <person name="Uohara A."/>
            <person name="Ohji S."/>
            <person name="Ichikawa N."/>
        </authorList>
    </citation>
    <scope>NUCLEOTIDE SEQUENCE [LARGE SCALE GENOMIC DNA]</scope>
    <source>
        <strain evidence="1 2">NBRC 106333</strain>
    </source>
</reference>
<evidence type="ECO:0000313" key="1">
    <source>
        <dbReference type="EMBL" id="GEM45335.1"/>
    </source>
</evidence>
<gene>
    <name evidence="1" type="ORF">DC3_09700</name>
</gene>
<dbReference type="AlphaFoldDB" id="A0A511MXK2"/>
<name>A0A511MXK2_DEIC1</name>
<proteinExistence type="predicted"/>
<evidence type="ECO:0000313" key="2">
    <source>
        <dbReference type="Proteomes" id="UP000321306"/>
    </source>
</evidence>
<dbReference type="EMBL" id="BJXB01000003">
    <property type="protein sequence ID" value="GEM45335.1"/>
    <property type="molecule type" value="Genomic_DNA"/>
</dbReference>
<comment type="caution">
    <text evidence="1">The sequence shown here is derived from an EMBL/GenBank/DDBJ whole genome shotgun (WGS) entry which is preliminary data.</text>
</comment>
<organism evidence="1 2">
    <name type="scientific">Deinococcus cellulosilyticus (strain DSM 18568 / NBRC 106333 / KACC 11606 / 5516J-15)</name>
    <dbReference type="NCBI Taxonomy" id="1223518"/>
    <lineage>
        <taxon>Bacteria</taxon>
        <taxon>Thermotogati</taxon>
        <taxon>Deinococcota</taxon>
        <taxon>Deinococci</taxon>
        <taxon>Deinococcales</taxon>
        <taxon>Deinococcaceae</taxon>
        <taxon>Deinococcus</taxon>
    </lineage>
</organism>
<dbReference type="Proteomes" id="UP000321306">
    <property type="component" value="Unassembled WGS sequence"/>
</dbReference>
<keyword evidence="2" id="KW-1185">Reference proteome</keyword>
<sequence>MGTIRINMLRNFTELGRPLLETEANALEKADIAFLQFPLGLRAWIETEKIIEARRILDAFSR</sequence>